<dbReference type="AlphaFoldDB" id="A0A220MGU9"/>
<dbReference type="SUPFAM" id="SSF56349">
    <property type="entry name" value="DNA breaking-rejoining enzymes"/>
    <property type="match status" value="1"/>
</dbReference>
<gene>
    <name evidence="2" type="ORF">BP422_11760</name>
</gene>
<dbReference type="InterPro" id="IPR011010">
    <property type="entry name" value="DNA_brk_join_enz"/>
</dbReference>
<organism evidence="2 3">
    <name type="scientific">Brevibacillus formosus</name>
    <dbReference type="NCBI Taxonomy" id="54913"/>
    <lineage>
        <taxon>Bacteria</taxon>
        <taxon>Bacillati</taxon>
        <taxon>Bacillota</taxon>
        <taxon>Bacilli</taxon>
        <taxon>Bacillales</taxon>
        <taxon>Paenibacillaceae</taxon>
        <taxon>Brevibacillus</taxon>
    </lineage>
</organism>
<evidence type="ECO:0000256" key="1">
    <source>
        <dbReference type="ARBA" id="ARBA00023172"/>
    </source>
</evidence>
<evidence type="ECO:0008006" key="4">
    <source>
        <dbReference type="Google" id="ProtNLM"/>
    </source>
</evidence>
<dbReference type="Gene3D" id="1.10.443.10">
    <property type="entry name" value="Intergrase catalytic core"/>
    <property type="match status" value="1"/>
</dbReference>
<sequence>MDRRSFVIAHKDQYSSKTFKNARQRFHAYSESVNEHFLEYVKTINMENETVVDHPFWFMELFKEGLFGNAPGTTKGDDREKIDQYFLSYGYGDINNKESYKIPFRTKDIGLMKNNAFMRNAQGIAEGTVFQIDPVYTVSTYALGALEIFTTTGARMNELRQISASKDCMVVLREEPHPHSTHSKPIKRKLLRLVPKGRTEPENYYIGEESARCLSHIVQLLKETYDDPSIPEIPYVGERAPLFHEKKPYIFQFNRKHISSTAITVCLRFLMHGLYIKTDEGTPVLMKAHLLRHTFATHAVQVEKIPIDIVREWMHQKNVEVTEYYSAPTTTQLAANADIWLTSIATHINVGHAVKRSPIEIQALYNDAKGKVGALTNVIGGVCSTDALCPVKFACVGCAAKVPEPEKKDQIEFQLEWAIKNRKIYADMALYQEANKMSELIRNCRKELEEIESIESYREDENFDPTIIFD</sequence>
<keyword evidence="1" id="KW-0233">DNA recombination</keyword>
<evidence type="ECO:0000313" key="2">
    <source>
        <dbReference type="EMBL" id="ASJ54162.1"/>
    </source>
</evidence>
<proteinExistence type="predicted"/>
<protein>
    <recommendedName>
        <fullName evidence="4">Integrase</fullName>
    </recommendedName>
</protein>
<dbReference type="GO" id="GO:0003677">
    <property type="term" value="F:DNA binding"/>
    <property type="evidence" value="ECO:0007669"/>
    <property type="project" value="InterPro"/>
</dbReference>
<name>A0A220MGU9_9BACL</name>
<accession>A0A220MGU9</accession>
<dbReference type="KEGG" id="bfm:BP422_11760"/>
<reference evidence="2 3" key="1">
    <citation type="submission" date="2016-11" db="EMBL/GenBank/DDBJ databases">
        <authorList>
            <person name="Jaros S."/>
            <person name="Januszkiewicz K."/>
            <person name="Wedrychowicz H."/>
        </authorList>
    </citation>
    <scope>NUCLEOTIDE SEQUENCE [LARGE SCALE GENOMIC DNA]</scope>
    <source>
        <strain evidence="2 3">NF2</strain>
    </source>
</reference>
<dbReference type="Proteomes" id="UP000197781">
    <property type="component" value="Chromosome"/>
</dbReference>
<dbReference type="GO" id="GO:0006310">
    <property type="term" value="P:DNA recombination"/>
    <property type="evidence" value="ECO:0007669"/>
    <property type="project" value="UniProtKB-KW"/>
</dbReference>
<evidence type="ECO:0000313" key="3">
    <source>
        <dbReference type="Proteomes" id="UP000197781"/>
    </source>
</evidence>
<dbReference type="InterPro" id="IPR013762">
    <property type="entry name" value="Integrase-like_cat_sf"/>
</dbReference>
<dbReference type="EMBL" id="CP018145">
    <property type="protein sequence ID" value="ASJ54162.1"/>
    <property type="molecule type" value="Genomic_DNA"/>
</dbReference>
<dbReference type="GO" id="GO:0015074">
    <property type="term" value="P:DNA integration"/>
    <property type="evidence" value="ECO:0007669"/>
    <property type="project" value="InterPro"/>
</dbReference>